<evidence type="ECO:0000313" key="3">
    <source>
        <dbReference type="EMBL" id="PMB97346.1"/>
    </source>
</evidence>
<dbReference type="InterPro" id="IPR053136">
    <property type="entry name" value="UTP_pyrophosphatase-like"/>
</dbReference>
<dbReference type="KEGG" id="blut:EW640_04980"/>
<dbReference type="Proteomes" id="UP000549517">
    <property type="component" value="Unassembled WGS sequence"/>
</dbReference>
<evidence type="ECO:0000313" key="5">
    <source>
        <dbReference type="Proteomes" id="UP000235703"/>
    </source>
</evidence>
<dbReference type="EMBL" id="JABEMC010000003">
    <property type="protein sequence ID" value="NNG78873.1"/>
    <property type="molecule type" value="Genomic_DNA"/>
</dbReference>
<dbReference type="Gene3D" id="3.30.2010.10">
    <property type="entry name" value="Metalloproteases ('zincins'), catalytic domain"/>
    <property type="match status" value="1"/>
</dbReference>
<gene>
    <name evidence="3" type="ORF">CJ198_11185</name>
    <name evidence="4" type="ORF">EW640_04980</name>
    <name evidence="2" type="ORF">HLA91_05700</name>
</gene>
<accession>A0A2N6PF84</accession>
<feature type="domain" description="YgjP-like metallopeptidase" evidence="1">
    <location>
        <begin position="107"/>
        <end position="174"/>
    </location>
</feature>
<dbReference type="PANTHER" id="PTHR30399:SF1">
    <property type="entry name" value="UTP PYROPHOSPHATASE"/>
    <property type="match status" value="1"/>
</dbReference>
<dbReference type="Proteomes" id="UP000501518">
    <property type="component" value="Chromosome"/>
</dbReference>
<reference evidence="2 7" key="3">
    <citation type="submission" date="2020-05" db="EMBL/GenBank/DDBJ databases">
        <title>MicrobeNet Type strains.</title>
        <authorList>
            <person name="Nicholson A.C."/>
        </authorList>
    </citation>
    <scope>NUCLEOTIDE SEQUENCE [LARGE SCALE GENOMIC DNA]</scope>
    <source>
        <strain evidence="2 7">CCUG 46604</strain>
    </source>
</reference>
<dbReference type="AlphaFoldDB" id="A0A2N6PF84"/>
<reference evidence="3 5" key="1">
    <citation type="submission" date="2017-09" db="EMBL/GenBank/DDBJ databases">
        <title>Bacterial strain isolated from the female urinary microbiota.</title>
        <authorList>
            <person name="Thomas-White K."/>
            <person name="Kumar N."/>
            <person name="Forster S."/>
            <person name="Putonti C."/>
            <person name="Lawley T."/>
            <person name="Wolfe A.J."/>
        </authorList>
    </citation>
    <scope>NUCLEOTIDE SEQUENCE [LARGE SCALE GENOMIC DNA]</scope>
    <source>
        <strain evidence="3 5">UMB0680</strain>
    </source>
</reference>
<keyword evidence="3" id="KW-0378">Hydrolase</keyword>
<evidence type="ECO:0000313" key="6">
    <source>
        <dbReference type="Proteomes" id="UP000501518"/>
    </source>
</evidence>
<reference evidence="4 6" key="2">
    <citation type="submission" date="2019-02" db="EMBL/GenBank/DDBJ databases">
        <title>Complete Genome Sequence and Methylome Analysis of Brevibacterium luteolum NEB1784.</title>
        <authorList>
            <person name="Fomenkov A."/>
            <person name="Roberts R.J."/>
        </authorList>
    </citation>
    <scope>NUCLEOTIDE SEQUENCE [LARGE SCALE GENOMIC DNA]</scope>
    <source>
        <strain evidence="4 6">NEB1784</strain>
    </source>
</reference>
<dbReference type="GO" id="GO:0016787">
    <property type="term" value="F:hydrolase activity"/>
    <property type="evidence" value="ECO:0007669"/>
    <property type="project" value="UniProtKB-KW"/>
</dbReference>
<keyword evidence="5" id="KW-1185">Reference proteome</keyword>
<organism evidence="3 5">
    <name type="scientific">Brevibacterium luteolum</name>
    <dbReference type="NCBI Taxonomy" id="199591"/>
    <lineage>
        <taxon>Bacteria</taxon>
        <taxon>Bacillati</taxon>
        <taxon>Actinomycetota</taxon>
        <taxon>Actinomycetes</taxon>
        <taxon>Micrococcales</taxon>
        <taxon>Brevibacteriaceae</taxon>
        <taxon>Brevibacterium</taxon>
    </lineage>
</organism>
<evidence type="ECO:0000313" key="2">
    <source>
        <dbReference type="EMBL" id="NNG78873.1"/>
    </source>
</evidence>
<dbReference type="CDD" id="cd07344">
    <property type="entry name" value="M48_yhfN_like"/>
    <property type="match status" value="1"/>
</dbReference>
<dbReference type="EMBL" id="CP035810">
    <property type="protein sequence ID" value="QIN28697.1"/>
    <property type="molecule type" value="Genomic_DNA"/>
</dbReference>
<dbReference type="PANTHER" id="PTHR30399">
    <property type="entry name" value="UNCHARACTERIZED PROTEIN YGJP"/>
    <property type="match status" value="1"/>
</dbReference>
<dbReference type="Pfam" id="PF01863">
    <property type="entry name" value="YgjP-like"/>
    <property type="match status" value="1"/>
</dbReference>
<dbReference type="EMBL" id="PNFZ01000007">
    <property type="protein sequence ID" value="PMB97346.1"/>
    <property type="molecule type" value="Genomic_DNA"/>
</dbReference>
<evidence type="ECO:0000313" key="7">
    <source>
        <dbReference type="Proteomes" id="UP000549517"/>
    </source>
</evidence>
<proteinExistence type="predicted"/>
<dbReference type="InterPro" id="IPR002725">
    <property type="entry name" value="YgjP-like_metallopeptidase"/>
</dbReference>
<dbReference type="OrthoDB" id="9811177at2"/>
<dbReference type="Proteomes" id="UP000235703">
    <property type="component" value="Unassembled WGS sequence"/>
</dbReference>
<evidence type="ECO:0000313" key="4">
    <source>
        <dbReference type="EMBL" id="QIN28697.1"/>
    </source>
</evidence>
<sequence length="198" mass="22084">MRGCLQWQQSRVRKRGENVDASDVRAGIGDGTITLKRSARRRKTISATKTPVGYQLAVPARFDLERNISSIARLIERLERRAAVPAPGDEDLEARAAELNARLFDDGIAPTSVRWVSNQRTRFGSTTSATGQIRISNRLREVPAWVLDAVLVHELAHLREPNHSPAFHALADRYERTKDADIFLSGFSYGEGAARYTS</sequence>
<protein>
    <submittedName>
        <fullName evidence="2">M48 family metallopeptidase</fullName>
    </submittedName>
    <submittedName>
        <fullName evidence="4">M48 family peptidase</fullName>
    </submittedName>
    <submittedName>
        <fullName evidence="3">Metal-dependent hydrolase</fullName>
    </submittedName>
</protein>
<name>A0A2N6PF84_9MICO</name>
<evidence type="ECO:0000259" key="1">
    <source>
        <dbReference type="Pfam" id="PF01863"/>
    </source>
</evidence>